<organism evidence="2 3">
    <name type="scientific">Nocardia lasii</name>
    <dbReference type="NCBI Taxonomy" id="1616107"/>
    <lineage>
        <taxon>Bacteria</taxon>
        <taxon>Bacillati</taxon>
        <taxon>Actinomycetota</taxon>
        <taxon>Actinomycetes</taxon>
        <taxon>Mycobacteriales</taxon>
        <taxon>Nocardiaceae</taxon>
        <taxon>Nocardia</taxon>
    </lineage>
</organism>
<gene>
    <name evidence="2" type="ORF">ACFP3H_22100</name>
</gene>
<dbReference type="Proteomes" id="UP001596223">
    <property type="component" value="Unassembled WGS sequence"/>
</dbReference>
<dbReference type="CDD" id="cd06193">
    <property type="entry name" value="siderophore_interacting"/>
    <property type="match status" value="1"/>
</dbReference>
<keyword evidence="3" id="KW-1185">Reference proteome</keyword>
<dbReference type="SUPFAM" id="SSF63380">
    <property type="entry name" value="Riboflavin synthase domain-like"/>
    <property type="match status" value="1"/>
</dbReference>
<evidence type="ECO:0000313" key="2">
    <source>
        <dbReference type="EMBL" id="MFC6013754.1"/>
    </source>
</evidence>
<dbReference type="Pfam" id="PF04954">
    <property type="entry name" value="SIP"/>
    <property type="match status" value="1"/>
</dbReference>
<dbReference type="InterPro" id="IPR007037">
    <property type="entry name" value="SIP_rossman_dom"/>
</dbReference>
<dbReference type="InterPro" id="IPR017927">
    <property type="entry name" value="FAD-bd_FR_type"/>
</dbReference>
<dbReference type="PANTHER" id="PTHR30157">
    <property type="entry name" value="FERRIC REDUCTASE, NADPH-DEPENDENT"/>
    <property type="match status" value="1"/>
</dbReference>
<name>A0ABW1JW92_9NOCA</name>
<dbReference type="InterPro" id="IPR039261">
    <property type="entry name" value="FNR_nucleotide-bd"/>
</dbReference>
<dbReference type="InterPro" id="IPR013113">
    <property type="entry name" value="SIP_FAD-bd"/>
</dbReference>
<dbReference type="EMBL" id="JBHSQN010000015">
    <property type="protein sequence ID" value="MFC6013754.1"/>
    <property type="molecule type" value="Genomic_DNA"/>
</dbReference>
<sequence>MNTEATPHQDTINLVMHPIAPRVLEVLQTYALTPRMQRIVLGGDDLEDDFPFVPMAADSHFKLFFPDAATGELVMPEIGPFGLAPRADGRRPEFRDYTIRAYDPEKRAVTIDFVLHTHGVGGSWAAGAQLGDRIGVIGPRGSHIYPVGYDWYLLAADETALPALHRWLEELPADKQVRAFVEVTDATDELELPVSDRVHVTYLHRGSAAPGTTTLLVEAIRALDLPQGRVFAWAAGESTSLRPIRRVLVDELKLTKDQMKVDGYWRVGTVNLDHHAEDDE</sequence>
<accession>A0ABW1JW92</accession>
<dbReference type="Gene3D" id="2.40.30.10">
    <property type="entry name" value="Translation factors"/>
    <property type="match status" value="1"/>
</dbReference>
<evidence type="ECO:0000313" key="3">
    <source>
        <dbReference type="Proteomes" id="UP001596223"/>
    </source>
</evidence>
<dbReference type="PROSITE" id="PS51384">
    <property type="entry name" value="FAD_FR"/>
    <property type="match status" value="1"/>
</dbReference>
<dbReference type="InterPro" id="IPR017938">
    <property type="entry name" value="Riboflavin_synthase-like_b-brl"/>
</dbReference>
<dbReference type="Pfam" id="PF08021">
    <property type="entry name" value="FAD_binding_9"/>
    <property type="match status" value="1"/>
</dbReference>
<proteinExistence type="predicted"/>
<dbReference type="RefSeq" id="WP_378608887.1">
    <property type="nucleotide sequence ID" value="NZ_JBHSQN010000015.1"/>
</dbReference>
<dbReference type="Gene3D" id="3.40.50.80">
    <property type="entry name" value="Nucleotide-binding domain of ferredoxin-NADP reductase (FNR) module"/>
    <property type="match status" value="1"/>
</dbReference>
<feature type="domain" description="FAD-binding FR-type" evidence="1">
    <location>
        <begin position="19"/>
        <end position="146"/>
    </location>
</feature>
<dbReference type="InterPro" id="IPR039374">
    <property type="entry name" value="SIP_fam"/>
</dbReference>
<dbReference type="PANTHER" id="PTHR30157:SF0">
    <property type="entry name" value="NADPH-DEPENDENT FERRIC-CHELATE REDUCTASE"/>
    <property type="match status" value="1"/>
</dbReference>
<reference evidence="3" key="1">
    <citation type="journal article" date="2019" name="Int. J. Syst. Evol. Microbiol.">
        <title>The Global Catalogue of Microorganisms (GCM) 10K type strain sequencing project: providing services to taxonomists for standard genome sequencing and annotation.</title>
        <authorList>
            <consortium name="The Broad Institute Genomics Platform"/>
            <consortium name="The Broad Institute Genome Sequencing Center for Infectious Disease"/>
            <person name="Wu L."/>
            <person name="Ma J."/>
        </authorList>
    </citation>
    <scope>NUCLEOTIDE SEQUENCE [LARGE SCALE GENOMIC DNA]</scope>
    <source>
        <strain evidence="3">CCUG 36956</strain>
    </source>
</reference>
<protein>
    <submittedName>
        <fullName evidence="2">Siderophore-interacting protein</fullName>
    </submittedName>
</protein>
<evidence type="ECO:0000259" key="1">
    <source>
        <dbReference type="PROSITE" id="PS51384"/>
    </source>
</evidence>
<comment type="caution">
    <text evidence="2">The sequence shown here is derived from an EMBL/GenBank/DDBJ whole genome shotgun (WGS) entry which is preliminary data.</text>
</comment>